<dbReference type="InterPro" id="IPR011766">
    <property type="entry name" value="TPP_enzyme_TPP-bd"/>
</dbReference>
<dbReference type="InterPro" id="IPR029061">
    <property type="entry name" value="THDP-binding"/>
</dbReference>
<evidence type="ECO:0000256" key="2">
    <source>
        <dbReference type="SAM" id="MobiDB-lite"/>
    </source>
</evidence>
<organism evidence="4 5">
    <name type="scientific">Geothermobacter hydrogeniphilus</name>
    <dbReference type="NCBI Taxonomy" id="1969733"/>
    <lineage>
        <taxon>Bacteria</taxon>
        <taxon>Pseudomonadati</taxon>
        <taxon>Thermodesulfobacteriota</taxon>
        <taxon>Desulfuromonadia</taxon>
        <taxon>Desulfuromonadales</taxon>
        <taxon>Geothermobacteraceae</taxon>
        <taxon>Geothermobacter</taxon>
    </lineage>
</organism>
<gene>
    <name evidence="4" type="ORF">C2E25_13380</name>
</gene>
<name>A0A2K2H7I0_9BACT</name>
<dbReference type="SUPFAM" id="SSF52518">
    <property type="entry name" value="Thiamin diphosphate-binding fold (THDP-binding)"/>
    <property type="match status" value="1"/>
</dbReference>
<dbReference type="GO" id="GO:0044281">
    <property type="term" value="P:small molecule metabolic process"/>
    <property type="evidence" value="ECO:0007669"/>
    <property type="project" value="UniProtKB-ARBA"/>
</dbReference>
<evidence type="ECO:0000259" key="3">
    <source>
        <dbReference type="Pfam" id="PF02775"/>
    </source>
</evidence>
<protein>
    <submittedName>
        <fullName evidence="4">2-ketoisovalerate ferredoxin oxidoreductase</fullName>
        <ecNumber evidence="4">1.2.7.7</ecNumber>
    </submittedName>
</protein>
<dbReference type="EMBL" id="PPFX01000035">
    <property type="protein sequence ID" value="PNU19262.1"/>
    <property type="molecule type" value="Genomic_DNA"/>
</dbReference>
<dbReference type="GO" id="GO:0043807">
    <property type="term" value="F:3-methyl-2-oxobutanoate dehydrogenase (ferredoxin) activity"/>
    <property type="evidence" value="ECO:0007669"/>
    <property type="project" value="UniProtKB-EC"/>
</dbReference>
<evidence type="ECO:0000313" key="4">
    <source>
        <dbReference type="EMBL" id="PNU19262.1"/>
    </source>
</evidence>
<dbReference type="EC" id="1.2.7.7" evidence="4"/>
<dbReference type="GO" id="GO:0030976">
    <property type="term" value="F:thiamine pyrophosphate binding"/>
    <property type="evidence" value="ECO:0007669"/>
    <property type="project" value="InterPro"/>
</dbReference>
<accession>A0A2K2H7I0</accession>
<feature type="domain" description="Thiamine pyrophosphate enzyme TPP-binding" evidence="3">
    <location>
        <begin position="122"/>
        <end position="262"/>
    </location>
</feature>
<evidence type="ECO:0000256" key="1">
    <source>
        <dbReference type="ARBA" id="ARBA00023002"/>
    </source>
</evidence>
<dbReference type="PANTHER" id="PTHR42897">
    <property type="entry name" value="PYRUVATE SYNTHASE SUBUNIT PORB"/>
    <property type="match status" value="1"/>
</dbReference>
<feature type="region of interest" description="Disordered" evidence="2">
    <location>
        <begin position="28"/>
        <end position="49"/>
    </location>
</feature>
<dbReference type="Proteomes" id="UP000236340">
    <property type="component" value="Unassembled WGS sequence"/>
</dbReference>
<dbReference type="AlphaFoldDB" id="A0A2K2H7I0"/>
<dbReference type="Gene3D" id="3.40.50.970">
    <property type="match status" value="2"/>
</dbReference>
<evidence type="ECO:0000313" key="5">
    <source>
        <dbReference type="Proteomes" id="UP000236340"/>
    </source>
</evidence>
<reference evidence="4 5" key="1">
    <citation type="journal article" date="2018" name="Genome Announc.">
        <title>Genome Sequence of Geothermobacter sp. HR-1 Iron Reducer from the Loihi Seamount.</title>
        <authorList>
            <person name="Smith H."/>
            <person name="Abuyen K."/>
            <person name="Tremblay J."/>
            <person name="Savalia P."/>
            <person name="Perez-Rodriguez I."/>
            <person name="Emerson D."/>
            <person name="Tully B."/>
            <person name="Amend J."/>
        </authorList>
    </citation>
    <scope>NUCLEOTIDE SEQUENCE [LARGE SCALE GENOMIC DNA]</scope>
    <source>
        <strain evidence="4 5">HR-1</strain>
    </source>
</reference>
<dbReference type="Pfam" id="PF02775">
    <property type="entry name" value="TPP_enzyme_C"/>
    <property type="match status" value="1"/>
</dbReference>
<sequence length="352" mass="38023">MPDLRRCRNPGTELYARPRWRRCPSRTYRAAGRRPARPGVGRRTDDHGGWGMNEPALNGMAQTEHDRKKPLLRPGNTNCGGCGMSIALQMLSRAIAGQPVQLVVPACCGAVAVGNYPFSSFGAPVVMSTFACSAAVAGGLARVAALNGEETRVICWAGDGGTYDIGMGALSAAAERNEDILYICYDNEIYGNTGGQRSSATPLGAATTSTPTGKPEVKKEILAIMAAHRIPYAASVSLAHPEDTLCKLRLALEMRGFRFLHILSPCPTGWKSEPSHGIQLIRLAVRSGLFPVLEIRDGRQMTINVEPDFSDLALAEYLAMQGRFRKSGVTAMVLRDAIRRHWETLRSAPTGD</sequence>
<comment type="caution">
    <text evidence="4">The sequence shown here is derived from an EMBL/GenBank/DDBJ whole genome shotgun (WGS) entry which is preliminary data.</text>
</comment>
<proteinExistence type="predicted"/>
<dbReference type="PANTHER" id="PTHR42897:SF1">
    <property type="entry name" value="2-OXOACID OXIDOREDUCTASE (FERREDOXIN)"/>
    <property type="match status" value="1"/>
</dbReference>
<keyword evidence="1 4" id="KW-0560">Oxidoreductase</keyword>
<dbReference type="InterPro" id="IPR051479">
    <property type="entry name" value="PorB-like"/>
</dbReference>